<feature type="domain" description="Release factor glutamine methyltransferase N-terminal" evidence="7">
    <location>
        <begin position="19"/>
        <end position="82"/>
    </location>
</feature>
<dbReference type="eggNOG" id="COG2890">
    <property type="taxonomic scope" value="Bacteria"/>
</dbReference>
<dbReference type="NCBIfam" id="TIGR00536">
    <property type="entry name" value="hemK_fam"/>
    <property type="match status" value="1"/>
</dbReference>
<accession>A0A069RF13</accession>
<dbReference type="GO" id="GO:0003676">
    <property type="term" value="F:nucleic acid binding"/>
    <property type="evidence" value="ECO:0007669"/>
    <property type="project" value="InterPro"/>
</dbReference>
<feature type="binding site" evidence="5">
    <location>
        <begin position="196"/>
        <end position="199"/>
    </location>
    <ligand>
        <name>substrate</name>
    </ligand>
</feature>
<dbReference type="GO" id="GO:0102559">
    <property type="term" value="F:peptide chain release factor N(5)-glutamine methyltransferase activity"/>
    <property type="evidence" value="ECO:0007669"/>
    <property type="project" value="UniProtKB-EC"/>
</dbReference>
<comment type="similarity">
    <text evidence="5">Belongs to the protein N5-glutamine methyltransferase family. PrmC subfamily.</text>
</comment>
<comment type="catalytic activity">
    <reaction evidence="4 5">
        <text>L-glutaminyl-[peptide chain release factor] + S-adenosyl-L-methionine = N(5)-methyl-L-glutaminyl-[peptide chain release factor] + S-adenosyl-L-homocysteine + H(+)</text>
        <dbReference type="Rhea" id="RHEA:42896"/>
        <dbReference type="Rhea" id="RHEA-COMP:10271"/>
        <dbReference type="Rhea" id="RHEA-COMP:10272"/>
        <dbReference type="ChEBI" id="CHEBI:15378"/>
        <dbReference type="ChEBI" id="CHEBI:30011"/>
        <dbReference type="ChEBI" id="CHEBI:57856"/>
        <dbReference type="ChEBI" id="CHEBI:59789"/>
        <dbReference type="ChEBI" id="CHEBI:61891"/>
        <dbReference type="EC" id="2.1.1.297"/>
    </reaction>
</comment>
<comment type="caution">
    <text evidence="8">The sequence shown here is derived from an EMBL/GenBank/DDBJ whole genome shotgun (WGS) entry which is preliminary data.</text>
</comment>
<dbReference type="Proteomes" id="UP000027946">
    <property type="component" value="Unassembled WGS sequence"/>
</dbReference>
<evidence type="ECO:0000256" key="4">
    <source>
        <dbReference type="ARBA" id="ARBA00048391"/>
    </source>
</evidence>
<organism evidence="8 9">
    <name type="scientific">Peptoclostridium litorale DSM 5388</name>
    <dbReference type="NCBI Taxonomy" id="1121324"/>
    <lineage>
        <taxon>Bacteria</taxon>
        <taxon>Bacillati</taxon>
        <taxon>Bacillota</taxon>
        <taxon>Clostridia</taxon>
        <taxon>Peptostreptococcales</taxon>
        <taxon>Peptoclostridiaceae</taxon>
        <taxon>Peptoclostridium</taxon>
    </lineage>
</organism>
<evidence type="ECO:0000259" key="6">
    <source>
        <dbReference type="Pfam" id="PF05175"/>
    </source>
</evidence>
<keyword evidence="1 5" id="KW-0489">Methyltransferase</keyword>
<feature type="binding site" evidence="5">
    <location>
        <position position="150"/>
    </location>
    <ligand>
        <name>S-adenosyl-L-methionine</name>
        <dbReference type="ChEBI" id="CHEBI:59789"/>
    </ligand>
</feature>
<comment type="function">
    <text evidence="5">Methylates the class 1 translation termination release factors RF1/PrfA and RF2/PrfB on the glutamine residue of the universally conserved GGQ motif.</text>
</comment>
<dbReference type="EC" id="2.1.1.297" evidence="5"/>
<dbReference type="STRING" id="1121324.CLIT_13c01220"/>
<dbReference type="InterPro" id="IPR002052">
    <property type="entry name" value="DNA_methylase_N6_adenine_CS"/>
</dbReference>
<feature type="binding site" evidence="5">
    <location>
        <begin position="127"/>
        <end position="131"/>
    </location>
    <ligand>
        <name>S-adenosyl-L-methionine</name>
        <dbReference type="ChEBI" id="CHEBI:59789"/>
    </ligand>
</feature>
<feature type="binding site" evidence="5">
    <location>
        <position position="196"/>
    </location>
    <ligand>
        <name>S-adenosyl-L-methionine</name>
        <dbReference type="ChEBI" id="CHEBI:59789"/>
    </ligand>
</feature>
<dbReference type="PANTHER" id="PTHR18895">
    <property type="entry name" value="HEMK METHYLTRANSFERASE"/>
    <property type="match status" value="1"/>
</dbReference>
<dbReference type="PROSITE" id="PS00092">
    <property type="entry name" value="N6_MTASE"/>
    <property type="match status" value="1"/>
</dbReference>
<evidence type="ECO:0000256" key="2">
    <source>
        <dbReference type="ARBA" id="ARBA00022679"/>
    </source>
</evidence>
<dbReference type="NCBIfam" id="TIGR03534">
    <property type="entry name" value="RF_mod_PrmC"/>
    <property type="match status" value="1"/>
</dbReference>
<evidence type="ECO:0000256" key="1">
    <source>
        <dbReference type="ARBA" id="ARBA00022603"/>
    </source>
</evidence>
<keyword evidence="9" id="KW-1185">Reference proteome</keyword>
<evidence type="ECO:0000313" key="8">
    <source>
        <dbReference type="EMBL" id="KDR94800.1"/>
    </source>
</evidence>
<dbReference type="Gene3D" id="1.10.8.10">
    <property type="entry name" value="DNA helicase RuvA subunit, C-terminal domain"/>
    <property type="match status" value="1"/>
</dbReference>
<dbReference type="Pfam" id="PF17827">
    <property type="entry name" value="PrmC_N"/>
    <property type="match status" value="1"/>
</dbReference>
<dbReference type="InterPro" id="IPR019874">
    <property type="entry name" value="RF_methyltr_PrmC"/>
</dbReference>
<dbReference type="Gene3D" id="3.40.50.150">
    <property type="entry name" value="Vaccinia Virus protein VP39"/>
    <property type="match status" value="1"/>
</dbReference>
<dbReference type="InterPro" id="IPR004556">
    <property type="entry name" value="HemK-like"/>
</dbReference>
<dbReference type="InterPro" id="IPR029063">
    <property type="entry name" value="SAM-dependent_MTases_sf"/>
</dbReference>
<dbReference type="SUPFAM" id="SSF53335">
    <property type="entry name" value="S-adenosyl-L-methionine-dependent methyltransferases"/>
    <property type="match status" value="1"/>
</dbReference>
<dbReference type="InterPro" id="IPR007848">
    <property type="entry name" value="Small_mtfrase_dom"/>
</dbReference>
<dbReference type="InterPro" id="IPR040758">
    <property type="entry name" value="PrmC_N"/>
</dbReference>
<dbReference type="GO" id="GO:0032259">
    <property type="term" value="P:methylation"/>
    <property type="evidence" value="ECO:0007669"/>
    <property type="project" value="UniProtKB-KW"/>
</dbReference>
<dbReference type="InterPro" id="IPR050320">
    <property type="entry name" value="N5-glutamine_MTase"/>
</dbReference>
<dbReference type="PANTHER" id="PTHR18895:SF74">
    <property type="entry name" value="MTRF1L RELEASE FACTOR GLUTAMINE METHYLTRANSFERASE"/>
    <property type="match status" value="1"/>
</dbReference>
<feature type="domain" description="Methyltransferase small" evidence="6">
    <location>
        <begin position="105"/>
        <end position="204"/>
    </location>
</feature>
<protein>
    <recommendedName>
        <fullName evidence="5">Release factor glutamine methyltransferase</fullName>
        <shortName evidence="5">RF MTase</shortName>
        <ecNumber evidence="5">2.1.1.297</ecNumber>
    </recommendedName>
    <alternativeName>
        <fullName evidence="5">N5-glutamine methyltransferase PrmC</fullName>
    </alternativeName>
    <alternativeName>
        <fullName evidence="5">Protein-(glutamine-N5) MTase PrmC</fullName>
    </alternativeName>
    <alternativeName>
        <fullName evidence="5">Protein-glutamine N-methyltransferase PrmC</fullName>
    </alternativeName>
</protein>
<evidence type="ECO:0000256" key="3">
    <source>
        <dbReference type="ARBA" id="ARBA00022691"/>
    </source>
</evidence>
<keyword evidence="2 5" id="KW-0808">Transferase</keyword>
<comment type="caution">
    <text evidence="5">Lacks conserved residue(s) required for the propagation of feature annotation.</text>
</comment>
<evidence type="ECO:0000256" key="5">
    <source>
        <dbReference type="HAMAP-Rule" id="MF_02126"/>
    </source>
</evidence>
<proteinExistence type="inferred from homology"/>
<dbReference type="AlphaFoldDB" id="A0A069RF13"/>
<evidence type="ECO:0000313" key="9">
    <source>
        <dbReference type="Proteomes" id="UP000027946"/>
    </source>
</evidence>
<keyword evidence="3 5" id="KW-0949">S-adenosyl-L-methionine</keyword>
<gene>
    <name evidence="5 8" type="primary">prmC</name>
    <name evidence="8" type="ORF">CLIT_13c01220</name>
</gene>
<evidence type="ECO:0000259" key="7">
    <source>
        <dbReference type="Pfam" id="PF17827"/>
    </source>
</evidence>
<dbReference type="HAMAP" id="MF_02126">
    <property type="entry name" value="RF_methyltr_PrmC"/>
    <property type="match status" value="1"/>
</dbReference>
<dbReference type="Pfam" id="PF05175">
    <property type="entry name" value="MTS"/>
    <property type="match status" value="1"/>
</dbReference>
<dbReference type="EMBL" id="JJMM01000013">
    <property type="protein sequence ID" value="KDR94800.1"/>
    <property type="molecule type" value="Genomic_DNA"/>
</dbReference>
<sequence length="291" mass="32775">MLTRQVRYLKIRDIIKSSIEQIRDISSTPLLDSELMAAKALDRDRLYVIIHMDEQLEEETAERIQAMVEERKNGRPLQYITGHQEFMGLDFYVSEGVLIPRPDTEVLVEKVIELASEFGSPKILDIGCGSGAISVSLAKYVESSKVWSLDISKRALEIGRKNATDNGVADRIEFIESDLFQKLEGTDIEFEIIVSNPPYIRRADIEDLHVQVKDYEPAGALDGGIDGLDFYRKIVERGRLYLISGGYMAFEVGHDQAAEVALIMENSSSFENISIYKDLPGIDRVVIGKKI</sequence>
<reference evidence="8 9" key="1">
    <citation type="submission" date="2014-03" db="EMBL/GenBank/DDBJ databases">
        <title>Genome sequence of Clostridium litorale W6, DSM 5388.</title>
        <authorList>
            <person name="Poehlein A."/>
            <person name="Jagirdar A."/>
            <person name="Khonsari B."/>
            <person name="Chibani C.M."/>
            <person name="Gutierrez Gutierrez D.A."/>
            <person name="Davydova E."/>
            <person name="Alghaithi H.S."/>
            <person name="Nair K.P."/>
            <person name="Dhamotharan K."/>
            <person name="Chandran L."/>
            <person name="G W."/>
            <person name="Daniel R."/>
        </authorList>
    </citation>
    <scope>NUCLEOTIDE SEQUENCE [LARGE SCALE GENOMIC DNA]</scope>
    <source>
        <strain evidence="8 9">W6</strain>
    </source>
</reference>
<name>A0A069RF13_PEPLI</name>
<dbReference type="CDD" id="cd02440">
    <property type="entry name" value="AdoMet_MTases"/>
    <property type="match status" value="1"/>
</dbReference>